<dbReference type="GeneID" id="4907002"/>
<comment type="similarity">
    <text evidence="8">Belongs to the prokaryotic AdoMetDC family. Type 1 subfamily.</text>
</comment>
<feature type="chain" id="PRO_5023509723" description="S-adenosylmethionine decarboxylase alpha chain" evidence="8">
    <location>
        <begin position="76"/>
        <end position="130"/>
    </location>
</feature>
<feature type="site" description="Cleavage (non-hydrolytic); by autolysis" evidence="8">
    <location>
        <begin position="75"/>
        <end position="76"/>
    </location>
</feature>
<keyword evidence="1 8" id="KW-0210">Decarboxylase</keyword>
<dbReference type="eggNOG" id="arCOG00279">
    <property type="taxonomic scope" value="Archaea"/>
</dbReference>
<evidence type="ECO:0000256" key="7">
    <source>
        <dbReference type="ARBA" id="ARBA00023317"/>
    </source>
</evidence>
<gene>
    <name evidence="8" type="primary">speH</name>
    <name evidence="9" type="ordered locus">Smar_1454</name>
</gene>
<evidence type="ECO:0000256" key="1">
    <source>
        <dbReference type="ARBA" id="ARBA00022793"/>
    </source>
</evidence>
<feature type="active site" description="Proton donor; for catalytic activity" evidence="8">
    <location>
        <position position="96"/>
    </location>
</feature>
<dbReference type="GO" id="GO:0004014">
    <property type="term" value="F:adenosylmethionine decarboxylase activity"/>
    <property type="evidence" value="ECO:0007669"/>
    <property type="project" value="UniProtKB-UniRule"/>
</dbReference>
<keyword evidence="3 8" id="KW-0620">Polyamine biosynthesis</keyword>
<dbReference type="EC" id="4.1.1.50" evidence="8"/>
<reference evidence="10" key="1">
    <citation type="journal article" date="2009" name="BMC Genomics">
        <title>The complete genome sequence of Staphylothermus marinus reveals differences in sulfur metabolism among heterotrophic Crenarchaeota.</title>
        <authorList>
            <person name="Anderson I.J."/>
            <person name="Dharmarajan L."/>
            <person name="Rodriguez J."/>
            <person name="Hooper S."/>
            <person name="Porat I."/>
            <person name="Ulrich L.E."/>
            <person name="Elkins J.G."/>
            <person name="Mavromatis K."/>
            <person name="Sun H."/>
            <person name="Land M."/>
            <person name="Lapidus A."/>
            <person name="Lucas S."/>
            <person name="Barry K."/>
            <person name="Huber H."/>
            <person name="Zhulin I.B."/>
            <person name="Whitman W.B."/>
            <person name="Mukhopadhyay B."/>
            <person name="Woese C."/>
            <person name="Bristow J."/>
            <person name="Kyrpides N."/>
        </authorList>
    </citation>
    <scope>NUCLEOTIDE SEQUENCE [LARGE SCALE GENOMIC DNA]</scope>
    <source>
        <strain evidence="10">ATCC 43588 / DSM 3639 / JCM 9404 / F1</strain>
    </source>
</reference>
<keyword evidence="10" id="KW-1185">Reference proteome</keyword>
<dbReference type="RefSeq" id="WP_011839738.1">
    <property type="nucleotide sequence ID" value="NC_009033.1"/>
</dbReference>
<comment type="subunit">
    <text evidence="8">Heterotetramer of two alpha and two beta chains arranged as a dimer of alpha/beta heterodimers.</text>
</comment>
<comment type="cofactor">
    <cofactor evidence="8">
        <name>pyruvate</name>
        <dbReference type="ChEBI" id="CHEBI:15361"/>
    </cofactor>
    <text evidence="8">Binds 1 pyruvoyl group covalently per subunit.</text>
</comment>
<accession>A3DPI4</accession>
<dbReference type="KEGG" id="smr:Smar_1454"/>
<organism evidence="9 10">
    <name type="scientific">Staphylothermus marinus (strain ATCC 43588 / DSM 3639 / JCM 9404 / F1)</name>
    <dbReference type="NCBI Taxonomy" id="399550"/>
    <lineage>
        <taxon>Archaea</taxon>
        <taxon>Thermoproteota</taxon>
        <taxon>Thermoprotei</taxon>
        <taxon>Desulfurococcales</taxon>
        <taxon>Desulfurococcaceae</taxon>
        <taxon>Staphylothermus</taxon>
    </lineage>
</organism>
<feature type="chain" id="PRO_5023509725" description="S-adenosylmethionine decarboxylase beta chain" evidence="8">
    <location>
        <begin position="1"/>
        <end position="75"/>
    </location>
</feature>
<evidence type="ECO:0000256" key="8">
    <source>
        <dbReference type="HAMAP-Rule" id="MF_00464"/>
    </source>
</evidence>
<keyword evidence="8" id="KW-0949">S-adenosyl-L-methionine</keyword>
<protein>
    <recommendedName>
        <fullName evidence="8">S-adenosylmethionine decarboxylase proenzyme</fullName>
        <shortName evidence="8">AdoMetDC</shortName>
        <shortName evidence="8">SAMDC</shortName>
        <ecNumber evidence="8">4.1.1.50</ecNumber>
    </recommendedName>
    <component>
        <recommendedName>
            <fullName evidence="8">S-adenosylmethionine decarboxylase beta chain</fullName>
        </recommendedName>
    </component>
    <component>
        <recommendedName>
            <fullName evidence="8">S-adenosylmethionine decarboxylase alpha chain</fullName>
        </recommendedName>
    </component>
</protein>
<keyword evidence="4 8" id="KW-0865">Zymogen</keyword>
<dbReference type="Gene3D" id="3.60.90.10">
    <property type="entry name" value="S-adenosylmethionine decarboxylase"/>
    <property type="match status" value="1"/>
</dbReference>
<proteinExistence type="inferred from homology"/>
<feature type="active site" description="Schiff-base intermediate with substrate; via pyruvic acid" evidence="8">
    <location>
        <position position="76"/>
    </location>
</feature>
<keyword evidence="2 8" id="KW-0068">Autocatalytic cleavage</keyword>
<dbReference type="OrthoDB" id="114016at2157"/>
<evidence type="ECO:0000256" key="3">
    <source>
        <dbReference type="ARBA" id="ARBA00023115"/>
    </source>
</evidence>
<dbReference type="EMBL" id="CP000575">
    <property type="protein sequence ID" value="ABN70544.1"/>
    <property type="molecule type" value="Genomic_DNA"/>
</dbReference>
<keyword evidence="6 8" id="KW-0704">Schiff base</keyword>
<keyword evidence="8" id="KW-0745">Spermidine biosynthesis</keyword>
<evidence type="ECO:0000256" key="6">
    <source>
        <dbReference type="ARBA" id="ARBA00023270"/>
    </source>
</evidence>
<evidence type="ECO:0000313" key="10">
    <source>
        <dbReference type="Proteomes" id="UP000000254"/>
    </source>
</evidence>
<dbReference type="Pfam" id="PF02675">
    <property type="entry name" value="AdoMet_dc"/>
    <property type="match status" value="1"/>
</dbReference>
<comment type="PTM">
    <text evidence="8">Is synthesized initially as an inactive proenzyme. Formation of the active enzyme involves a self-maturation process in which the active site pyruvoyl group is generated from an internal serine residue via an autocatalytic post-translational modification. Two non-identical subunits are generated from the proenzyme in this reaction, and the pyruvate is formed at the N-terminus of the alpha chain, which is derived from the carboxyl end of the proenzyme. The post-translation cleavage follows an unusual pathway, termed non-hydrolytic serinolysis, in which the side chain hydroxyl group of the serine supplies its oxygen atom to form the C-terminus of the beta chain, while the remainder of the serine residue undergoes an oxidative deamination to produce ammonia and the pyruvoyl group blocking the N-terminus of the alpha chain.</text>
</comment>
<evidence type="ECO:0000256" key="4">
    <source>
        <dbReference type="ARBA" id="ARBA00023145"/>
    </source>
</evidence>
<comment type="pathway">
    <text evidence="8">Amine and polyamine biosynthesis; S-adenosylmethioninamine biosynthesis; S-adenosylmethioninamine from S-adenosyl-L-methionine: step 1/1.</text>
</comment>
<keyword evidence="5 8" id="KW-0456">Lyase</keyword>
<evidence type="ECO:0000256" key="2">
    <source>
        <dbReference type="ARBA" id="ARBA00022813"/>
    </source>
</evidence>
<dbReference type="InterPro" id="IPR017716">
    <property type="entry name" value="S-AdoMet_deCOase_pro-enz"/>
</dbReference>
<dbReference type="GO" id="GO:0005829">
    <property type="term" value="C:cytosol"/>
    <property type="evidence" value="ECO:0007669"/>
    <property type="project" value="TreeGrafter"/>
</dbReference>
<dbReference type="AlphaFoldDB" id="A3DPI4"/>
<dbReference type="PANTHER" id="PTHR33866">
    <property type="entry name" value="S-ADENOSYLMETHIONINE DECARBOXYLASE PROENZYME"/>
    <property type="match status" value="1"/>
</dbReference>
<comment type="catalytic activity">
    <reaction evidence="8">
        <text>S-adenosyl-L-methionine + H(+) = S-adenosyl 3-(methylsulfanyl)propylamine + CO2</text>
        <dbReference type="Rhea" id="RHEA:15981"/>
        <dbReference type="ChEBI" id="CHEBI:15378"/>
        <dbReference type="ChEBI" id="CHEBI:16526"/>
        <dbReference type="ChEBI" id="CHEBI:57443"/>
        <dbReference type="ChEBI" id="CHEBI:59789"/>
        <dbReference type="EC" id="4.1.1.50"/>
    </reaction>
</comment>
<dbReference type="STRING" id="399550.Smar_1454"/>
<dbReference type="NCBIfam" id="TIGR03330">
    <property type="entry name" value="SAM_DCase_Bsu"/>
    <property type="match status" value="1"/>
</dbReference>
<dbReference type="InterPro" id="IPR003826">
    <property type="entry name" value="AdoMetDC_fam_prok"/>
</dbReference>
<reference evidence="9 10" key="2">
    <citation type="journal article" date="2009" name="Stand. Genomic Sci.">
        <title>Complete genome sequence of Staphylothermus marinus Stetter and Fiala 1986 type strain F1.</title>
        <authorList>
            <person name="Anderson I.J."/>
            <person name="Sun H."/>
            <person name="Lapidus A."/>
            <person name="Copeland A."/>
            <person name="Glavina Del Rio T."/>
            <person name="Tice H."/>
            <person name="Dalin E."/>
            <person name="Lucas S."/>
            <person name="Barry K."/>
            <person name="Land M."/>
            <person name="Richardson P."/>
            <person name="Huber H."/>
            <person name="Kyrpides N.C."/>
        </authorList>
    </citation>
    <scope>NUCLEOTIDE SEQUENCE [LARGE SCALE GENOMIC DNA]</scope>
    <source>
        <strain evidence="10">ATCC 43588 / DSM 3639 / JCM 9404 / F1</strain>
    </source>
</reference>
<keyword evidence="7 8" id="KW-0670">Pyruvate</keyword>
<dbReference type="PANTHER" id="PTHR33866:SF2">
    <property type="entry name" value="S-ADENOSYLMETHIONINE DECARBOXYLASE PROENZYME"/>
    <property type="match status" value="1"/>
</dbReference>
<dbReference type="HAMAP" id="MF_00464">
    <property type="entry name" value="AdoMetDC_1"/>
    <property type="match status" value="1"/>
</dbReference>
<dbReference type="HOGENOM" id="CLU_125470_2_1_2"/>
<dbReference type="Proteomes" id="UP000000254">
    <property type="component" value="Chromosome"/>
</dbReference>
<comment type="function">
    <text evidence="8">Catalyzes the decarboxylation of S-adenosylmethionine to S-adenosylmethioninamine (dcAdoMet), the propylamine donor required for the synthesis of the polyamines spermine and spermidine from the diamine putrescine.</text>
</comment>
<dbReference type="InterPro" id="IPR016067">
    <property type="entry name" value="S-AdoMet_deCO2ase_core"/>
</dbReference>
<evidence type="ECO:0000313" key="9">
    <source>
        <dbReference type="EMBL" id="ABN70544.1"/>
    </source>
</evidence>
<dbReference type="UniPathway" id="UPA00331">
    <property type="reaction ID" value="UER00451"/>
</dbReference>
<dbReference type="SUPFAM" id="SSF56276">
    <property type="entry name" value="S-adenosylmethionine decarboxylase"/>
    <property type="match status" value="1"/>
</dbReference>
<evidence type="ECO:0000256" key="5">
    <source>
        <dbReference type="ARBA" id="ARBA00023239"/>
    </source>
</evidence>
<sequence>MLMEREMLLKENTEKPVIGKHVYGELYGCDPEILSDAEKLVEIVRKASEIGGFTLLDVKAWRISPGVSVVGIVLESHISIHTWPEYGFATVDVYTCGETGDPVSAYLYIVKSLRAKKYTLKTSDRSYEWV</sequence>
<feature type="modified residue" description="Pyruvic acid (Ser); by autocatalysis" evidence="8">
    <location>
        <position position="76"/>
    </location>
</feature>
<feature type="active site" description="Proton acceptor; for processing activity" evidence="8">
    <location>
        <position position="81"/>
    </location>
</feature>
<dbReference type="GO" id="GO:0008295">
    <property type="term" value="P:spermidine biosynthetic process"/>
    <property type="evidence" value="ECO:0007669"/>
    <property type="project" value="UniProtKB-UniRule"/>
</dbReference>
<name>A3DPI4_STAMF</name>